<feature type="transmembrane region" description="Helical" evidence="1">
    <location>
        <begin position="132"/>
        <end position="153"/>
    </location>
</feature>
<protein>
    <submittedName>
        <fullName evidence="2">Uncharacterized protein</fullName>
    </submittedName>
</protein>
<evidence type="ECO:0000313" key="2">
    <source>
        <dbReference type="EMBL" id="KKW35673.1"/>
    </source>
</evidence>
<comment type="caution">
    <text evidence="2">The sequence shown here is derived from an EMBL/GenBank/DDBJ whole genome shotgun (WGS) entry which is preliminary data.</text>
</comment>
<feature type="transmembrane region" description="Helical" evidence="1">
    <location>
        <begin position="88"/>
        <end position="111"/>
    </location>
</feature>
<proteinExistence type="predicted"/>
<organism evidence="2 3">
    <name type="scientific">Candidatus Uhrbacteria bacterium GW2011_GWC2_53_7</name>
    <dbReference type="NCBI Taxonomy" id="1618986"/>
    <lineage>
        <taxon>Bacteria</taxon>
        <taxon>Candidatus Uhriibacteriota</taxon>
    </lineage>
</organism>
<dbReference type="EMBL" id="LCRN01000034">
    <property type="protein sequence ID" value="KKW35673.1"/>
    <property type="molecule type" value="Genomic_DNA"/>
</dbReference>
<keyword evidence="1" id="KW-1133">Transmembrane helix</keyword>
<reference evidence="2 3" key="1">
    <citation type="journal article" date="2015" name="Nature">
        <title>rRNA introns, odd ribosomes, and small enigmatic genomes across a large radiation of phyla.</title>
        <authorList>
            <person name="Brown C.T."/>
            <person name="Hug L.A."/>
            <person name="Thomas B.C."/>
            <person name="Sharon I."/>
            <person name="Castelle C.J."/>
            <person name="Singh A."/>
            <person name="Wilkins M.J."/>
            <person name="Williams K.H."/>
            <person name="Banfield J.F."/>
        </authorList>
    </citation>
    <scope>NUCLEOTIDE SEQUENCE [LARGE SCALE GENOMIC DNA]</scope>
</reference>
<feature type="transmembrane region" description="Helical" evidence="1">
    <location>
        <begin position="39"/>
        <end position="60"/>
    </location>
</feature>
<gene>
    <name evidence="2" type="ORF">UY82_C0034G0002</name>
</gene>
<accession>A0A0G1XWZ1</accession>
<dbReference type="InterPro" id="IPR043993">
    <property type="entry name" value="T4SS_pilin"/>
</dbReference>
<dbReference type="Pfam" id="PF18895">
    <property type="entry name" value="T4SS_pilin"/>
    <property type="match status" value="1"/>
</dbReference>
<keyword evidence="1" id="KW-0472">Membrane</keyword>
<dbReference type="Proteomes" id="UP000033865">
    <property type="component" value="Unassembled WGS sequence"/>
</dbReference>
<evidence type="ECO:0000256" key="1">
    <source>
        <dbReference type="SAM" id="Phobius"/>
    </source>
</evidence>
<sequence>MRLGLTARVLLSLTHNFPLLTSDFFRYTIPMNRSRLKRLALGFIVVFALAAVLPFVPHALAQIPSADLAAVGNTGIPVTDIRIIVARLIRIVISLLGIVLVALIIYAGILYMLARGDKDKVQDAWKIIRNAIIGLAIVLASYVITTFVLNALLRAAGLSGTSLTGSSGVIEPLSGSLGAGIIQDHYPPRGGFDIPRNTKIIVTFKEPIAFDSILASGSYDPSAALVTGDLNANNVKIYKTSDTVSGALSSAQVDVAVTADRKTFVFDPVALLGSPIESQNYSVFLSPAIQKLLPDFSTTAPAFPAPYDDGYLWNFQVSTVVDITPPQVQSWIPLPNALYARNILVQVTFNEAVDPTSTTGVFQLTSDVLLDFNNIQVRNDSAAGAPVEGTYIISNGYRTVEFITFDACGENACGGTIYCLPGSSNFTLFVRAAPLGAEPPQALFGPAGYGGVADVAGNSLDGGGEEALLKNLIAQGPPIAVNALAVDNFWSDFSTDNTLNTNRPHLDAILPAQNQPDVSVDQDVEITFNEPMRFSTLTNANIGLTPRPAHELWYRVGAQNVANVVASVVTGTVAIIEHGLFLDYIAGGPLQNYYPIVNNEVSTAYQICYYPAYGPPSNCGVSAAQPSCCFGAASSSSACSIPTSISSP</sequence>
<keyword evidence="1" id="KW-0812">Transmembrane</keyword>
<name>A0A0G1XWZ1_9BACT</name>
<dbReference type="AlphaFoldDB" id="A0A0G1XWZ1"/>
<evidence type="ECO:0000313" key="3">
    <source>
        <dbReference type="Proteomes" id="UP000033865"/>
    </source>
</evidence>